<gene>
    <name evidence="1" type="ORF">NCTC11190_00893</name>
</gene>
<accession>A0A379MQ88</accession>
<dbReference type="EMBL" id="UGVL01000001">
    <property type="protein sequence ID" value="SUE33683.1"/>
    <property type="molecule type" value="Genomic_DNA"/>
</dbReference>
<dbReference type="AlphaFoldDB" id="A0A379MQ88"/>
<keyword evidence="2" id="KW-1185">Reference proteome</keyword>
<reference evidence="1 2" key="1">
    <citation type="submission" date="2018-06" db="EMBL/GenBank/DDBJ databases">
        <authorList>
            <consortium name="Pathogen Informatics"/>
            <person name="Doyle S."/>
        </authorList>
    </citation>
    <scope>NUCLEOTIDE SEQUENCE [LARGE SCALE GENOMIC DNA]</scope>
    <source>
        <strain evidence="1 2">NCTC11190</strain>
    </source>
</reference>
<dbReference type="RefSeq" id="WP_051214287.1">
    <property type="nucleotide sequence ID" value="NZ_UGVL01000001.1"/>
</dbReference>
<dbReference type="STRING" id="880526.GCA_000427365_00554"/>
<evidence type="ECO:0000313" key="1">
    <source>
        <dbReference type="EMBL" id="SUE33683.1"/>
    </source>
</evidence>
<evidence type="ECO:0000313" key="2">
    <source>
        <dbReference type="Proteomes" id="UP000255233"/>
    </source>
</evidence>
<organism evidence="1 2">
    <name type="scientific">Rikenella microfusus</name>
    <dbReference type="NCBI Taxonomy" id="28139"/>
    <lineage>
        <taxon>Bacteria</taxon>
        <taxon>Pseudomonadati</taxon>
        <taxon>Bacteroidota</taxon>
        <taxon>Bacteroidia</taxon>
        <taxon>Bacteroidales</taxon>
        <taxon>Rikenellaceae</taxon>
        <taxon>Rikenella</taxon>
    </lineage>
</organism>
<proteinExistence type="predicted"/>
<dbReference type="CDD" id="cd19958">
    <property type="entry name" value="pyocin_knob"/>
    <property type="match status" value="1"/>
</dbReference>
<dbReference type="Proteomes" id="UP000255233">
    <property type="component" value="Unassembled WGS sequence"/>
</dbReference>
<protein>
    <submittedName>
        <fullName evidence="1">Uncharacterized protein</fullName>
    </submittedName>
</protein>
<sequence>MKRQTQTVGVRSWAGDDLLELQSEPLKALDAFFAEYGPCIIQGCEAVQTEDGAGTYDVAAGLVALEADDPDGVRRVMAMPFAGAKGVALPLYLTANVETVSEPYGDGKVKPIAYVYTGKASGVQPDGDTPYLTLTAGGGRFVDAVQDTAHRFITDAERSKWNRILEQAKEYADGVAATGSEAALRSAKEYADTQDTALKTELVQADADTLISAKEYADKIVAALAGTAPETLDTLQELAAALGNDPNFSATVMQMIGERVTAEAMNTALASRMPIEEGWAGNADDIENLVSKPFGAKNIPFAYYPFLSFGGGGYKAQFNALNNSLRFRSTNESGAIQEWVEIWHAGNFNPASKANAPATLQNADLNTLTSNGLYVADGAISNAPASTANCRVLVIATSPYRVTQIAQVYDADRLFFRRRVDEQWQPWRELWHAGNFDAQNSLKYLGRGTLLGQFGNGAAGHGFTDHDTPIGQSSSFLRFGMSGYEVEICLGGYSSWNNGWTRIYFRCKDGDSGSVSDWREFYHTGNLSPATAAAAGLMSAADKTKLDGIADGGMKLLGAGVVNGTSGELNKKKGAVTMASRVSGAGNYRVMHNIGHTNYEVHATCMAIGGTGGHATIVSKSTNYFDVWTADDETRNDLSFFFQIYEF</sequence>
<name>A0A379MQ88_9BACT</name>